<organism evidence="2 3">
    <name type="scientific">Psychromonas aquatilis</name>
    <dbReference type="NCBI Taxonomy" id="2005072"/>
    <lineage>
        <taxon>Bacteria</taxon>
        <taxon>Pseudomonadati</taxon>
        <taxon>Pseudomonadota</taxon>
        <taxon>Gammaproteobacteria</taxon>
        <taxon>Alteromonadales</taxon>
        <taxon>Psychromonadaceae</taxon>
        <taxon>Psychromonas</taxon>
    </lineage>
</organism>
<sequence length="221" mass="24357">MSEDNARRPLKVRELTIINNIASYLAQKNITPNQISITSVLFALLAAICLIAVGLDANIWFCWLAALFIQCRLLCNLFDGMVAMEGGKSTASGELFNDIPDRIADPLILVSAGYAITFCPWAVELGWLAGLLAVKTAYVRVLASSIGAPTLFKGPMAKQHRMAIMTGALVIMPLEYMLFNTQGYSLLFALMVIFFGCLLTLYNRSRAAYVYLETPQDKETK</sequence>
<name>A0ABU9GNL5_9GAMM</name>
<dbReference type="Pfam" id="PF01066">
    <property type="entry name" value="CDP-OH_P_transf"/>
    <property type="match status" value="1"/>
</dbReference>
<dbReference type="InterPro" id="IPR043130">
    <property type="entry name" value="CDP-OH_PTrfase_TM_dom"/>
</dbReference>
<evidence type="ECO:0000256" key="1">
    <source>
        <dbReference type="SAM" id="Phobius"/>
    </source>
</evidence>
<dbReference type="EMBL" id="JBAKAZ010000011">
    <property type="protein sequence ID" value="MEL0628881.1"/>
    <property type="molecule type" value="Genomic_DNA"/>
</dbReference>
<dbReference type="Proteomes" id="UP001369082">
    <property type="component" value="Unassembled WGS sequence"/>
</dbReference>
<gene>
    <name evidence="2" type="ORF">V6256_04590</name>
</gene>
<keyword evidence="1" id="KW-0472">Membrane</keyword>
<dbReference type="GO" id="GO:0016740">
    <property type="term" value="F:transferase activity"/>
    <property type="evidence" value="ECO:0007669"/>
    <property type="project" value="UniProtKB-KW"/>
</dbReference>
<dbReference type="InterPro" id="IPR000462">
    <property type="entry name" value="CDP-OH_P_trans"/>
</dbReference>
<dbReference type="Gene3D" id="1.20.120.1760">
    <property type="match status" value="1"/>
</dbReference>
<reference evidence="2 3" key="1">
    <citation type="submission" date="2024-02" db="EMBL/GenBank/DDBJ databases">
        <title>Bacteria isolated from the canopy kelp, Nereocystis luetkeana.</title>
        <authorList>
            <person name="Pfister C.A."/>
            <person name="Younker I.T."/>
            <person name="Light S.H."/>
        </authorList>
    </citation>
    <scope>NUCLEOTIDE SEQUENCE [LARGE SCALE GENOMIC DNA]</scope>
    <source>
        <strain evidence="2 3">TI.1.05</strain>
    </source>
</reference>
<keyword evidence="2" id="KW-0808">Transferase</keyword>
<keyword evidence="3" id="KW-1185">Reference proteome</keyword>
<proteinExistence type="predicted"/>
<protein>
    <submittedName>
        <fullName evidence="2">CDP-alcohol phosphatidyltransferase family protein</fullName>
        <ecNumber evidence="2">2.7.8.-</ecNumber>
    </submittedName>
</protein>
<feature type="transmembrane region" description="Helical" evidence="1">
    <location>
        <begin position="162"/>
        <end position="179"/>
    </location>
</feature>
<comment type="caution">
    <text evidence="2">The sequence shown here is derived from an EMBL/GenBank/DDBJ whole genome shotgun (WGS) entry which is preliminary data.</text>
</comment>
<evidence type="ECO:0000313" key="2">
    <source>
        <dbReference type="EMBL" id="MEL0628881.1"/>
    </source>
</evidence>
<feature type="transmembrane region" description="Helical" evidence="1">
    <location>
        <begin position="35"/>
        <end position="55"/>
    </location>
</feature>
<accession>A0ABU9GNL5</accession>
<dbReference type="RefSeq" id="WP_341596896.1">
    <property type="nucleotide sequence ID" value="NZ_JBAKAZ010000011.1"/>
</dbReference>
<feature type="transmembrane region" description="Helical" evidence="1">
    <location>
        <begin position="103"/>
        <end position="123"/>
    </location>
</feature>
<keyword evidence="1" id="KW-1133">Transmembrane helix</keyword>
<evidence type="ECO:0000313" key="3">
    <source>
        <dbReference type="Proteomes" id="UP001369082"/>
    </source>
</evidence>
<keyword evidence="1" id="KW-0812">Transmembrane</keyword>
<feature type="transmembrane region" description="Helical" evidence="1">
    <location>
        <begin position="185"/>
        <end position="202"/>
    </location>
</feature>
<dbReference type="EC" id="2.7.8.-" evidence="2"/>